<keyword evidence="7" id="KW-0040">ANK repeat</keyword>
<dbReference type="RefSeq" id="XP_004343905.2">
    <property type="nucleotide sequence ID" value="XM_004343855.2"/>
</dbReference>
<feature type="region of interest" description="Disordered" evidence="9">
    <location>
        <begin position="85"/>
        <end position="104"/>
    </location>
</feature>
<evidence type="ECO:0000256" key="2">
    <source>
        <dbReference type="ARBA" id="ARBA00004603"/>
    </source>
</evidence>
<dbReference type="InterPro" id="IPR021832">
    <property type="entry name" value="ANKRD13"/>
</dbReference>
<feature type="domain" description="Ankyrin repeat" evidence="10">
    <location>
        <begin position="253"/>
        <end position="650"/>
    </location>
</feature>
<comment type="function">
    <text evidence="6">Ubiquitin-binding protein that specifically recognizes and binds 'Lys-63'-linked ubiquitin. Does not bind 'Lys-48'-linked ubiquitin. Positively regulates the internalization of ligand-activated EGFR by binding to the Ub moiety of ubiquitinated EGFR at the cell membrane.</text>
</comment>
<gene>
    <name evidence="11" type="ORF">CAOG_007181</name>
</gene>
<dbReference type="SMART" id="SM00248">
    <property type="entry name" value="ANK"/>
    <property type="match status" value="2"/>
</dbReference>
<dbReference type="OrthoDB" id="1585644at2759"/>
<evidence type="ECO:0000256" key="8">
    <source>
        <dbReference type="SAM" id="Coils"/>
    </source>
</evidence>
<evidence type="ECO:0000313" key="11">
    <source>
        <dbReference type="EMBL" id="KJE96937.1"/>
    </source>
</evidence>
<feature type="compositionally biased region" description="Basic and acidic residues" evidence="9">
    <location>
        <begin position="419"/>
        <end position="428"/>
    </location>
</feature>
<feature type="region of interest" description="Disordered" evidence="9">
    <location>
        <begin position="534"/>
        <end position="560"/>
    </location>
</feature>
<proteinExistence type="predicted"/>
<sequence length="845" mass="91370">MAANASSLSSASYLSLYPLHVAVWRDAVDRLRELLDAHREERAAGWTSITHRDTGDDAANADAEAAANSANADTGLLVDLGPASDASDVSVTPDTHDPAAAAAAAAASSVAAGASQRTTHSNAEDSEDPWLNAKDPHGRTALLLAITLDRAECVKLLLNANADATGKSPLGFAYVKEAISTADRALLRDVCVARKHQMAHKLRARVPQLLRLLETTGDFYVEMNWEFTSWVPLLSRMCPSDTYRIWKRGACVRLDTSLVGFEDMKWIRGNLSFIFRATGEAGSMTGILFQINHDEQRVIYDEVQAGECDIAGAPSVDEDDFDDDVLDALLSAPITSTDMGDDKIAFSRMKSGLWGFQSEKTDMIGDYEAKAYALSGVEVRTRHRTEHLPVELRDKAKQQGTFSSLMKLTSAQKEEDLEQLGRDSELGERSLTPVGPVPKPAISEELYFSGKVTSSTTHDFTSEVVDHHHAAAEHGDDHDDGDDSELINVEPESKSGASSLLSIAGWRSGAKKLLHNVSSAASTAYASVSAAAHNTSASSGSPADYQSLGRESAASAPSGSGAAASCHIGRPLVMSEQVQKFKGTVWMSEAFPLSLQRQVLPIIDLMSPNNAHFAKLRDFIDISLPSGFPVKIELPLFRVISARVTFANCSDGPVLPELFEVPAGYDQQLADGFSGTIEVSLPSAVSGAKRADRRRRAARRGMNGNAFDDEMMLQMALRESLTDARRDGAQAEADGVLSDEEIELQEALMASMMMSTGASQEDIDAAIASYKQDQEQRRQEAIAARSRPVPSQASAEQQVAPSPSDSDLALALQLSQQQALEDEQARNRREEEELEMVLRMSLEQQ</sequence>
<reference evidence="12" key="1">
    <citation type="submission" date="2011-02" db="EMBL/GenBank/DDBJ databases">
        <title>The Genome Sequence of Capsaspora owczarzaki ATCC 30864.</title>
        <authorList>
            <person name="Russ C."/>
            <person name="Cuomo C."/>
            <person name="Burger G."/>
            <person name="Gray M.W."/>
            <person name="Holland P.W.H."/>
            <person name="King N."/>
            <person name="Lang F.B.F."/>
            <person name="Roger A.J."/>
            <person name="Ruiz-Trillo I."/>
            <person name="Young S.K."/>
            <person name="Zeng Q."/>
            <person name="Gargeya S."/>
            <person name="Alvarado L."/>
            <person name="Berlin A."/>
            <person name="Chapman S.B."/>
            <person name="Chen Z."/>
            <person name="Freedman E."/>
            <person name="Gellesch M."/>
            <person name="Goldberg J."/>
            <person name="Griggs A."/>
            <person name="Gujja S."/>
            <person name="Heilman E."/>
            <person name="Heiman D."/>
            <person name="Howarth C."/>
            <person name="Mehta T."/>
            <person name="Neiman D."/>
            <person name="Pearson M."/>
            <person name="Roberts A."/>
            <person name="Saif S."/>
            <person name="Shea T."/>
            <person name="Shenoy N."/>
            <person name="Sisk P."/>
            <person name="Stolte C."/>
            <person name="Sykes S."/>
            <person name="White J."/>
            <person name="Yandava C."/>
            <person name="Haas B."/>
            <person name="Nusbaum C."/>
            <person name="Birren B."/>
        </authorList>
    </citation>
    <scope>NUCLEOTIDE SEQUENCE</scope>
    <source>
        <strain evidence="12">ATCC 30864</strain>
    </source>
</reference>
<dbReference type="InParanoid" id="A0A0D2VYV2"/>
<feature type="region of interest" description="Disordered" evidence="9">
    <location>
        <begin position="46"/>
        <end position="66"/>
    </location>
</feature>
<dbReference type="GO" id="GO:0005886">
    <property type="term" value="C:plasma membrane"/>
    <property type="evidence" value="ECO:0007669"/>
    <property type="project" value="UniProtKB-SubCell"/>
</dbReference>
<feature type="coiled-coil region" evidence="8">
    <location>
        <begin position="813"/>
        <end position="840"/>
    </location>
</feature>
<dbReference type="PROSITE" id="PS50297">
    <property type="entry name" value="ANK_REP_REGION"/>
    <property type="match status" value="1"/>
</dbReference>
<evidence type="ECO:0000256" key="6">
    <source>
        <dbReference type="ARBA" id="ARBA00024956"/>
    </source>
</evidence>
<accession>A0A0D2VYV2</accession>
<feature type="repeat" description="ANK" evidence="7">
    <location>
        <begin position="137"/>
        <end position="169"/>
    </location>
</feature>
<organism evidence="11 12">
    <name type="scientific">Capsaspora owczarzaki (strain ATCC 30864)</name>
    <dbReference type="NCBI Taxonomy" id="595528"/>
    <lineage>
        <taxon>Eukaryota</taxon>
        <taxon>Filasterea</taxon>
        <taxon>Capsaspora</taxon>
    </lineage>
</organism>
<feature type="compositionally biased region" description="Polar residues" evidence="9">
    <location>
        <begin position="789"/>
        <end position="799"/>
    </location>
</feature>
<evidence type="ECO:0000313" key="12">
    <source>
        <dbReference type="Proteomes" id="UP000008743"/>
    </source>
</evidence>
<keyword evidence="4" id="KW-0677">Repeat</keyword>
<dbReference type="InterPro" id="IPR002110">
    <property type="entry name" value="Ankyrin_rpt"/>
</dbReference>
<protein>
    <submittedName>
        <fullName evidence="11">Ankyrin repeat domain-containing protein</fullName>
    </submittedName>
</protein>
<keyword evidence="5" id="KW-0472">Membrane</keyword>
<evidence type="ECO:0000256" key="3">
    <source>
        <dbReference type="ARBA" id="ARBA00022475"/>
    </source>
</evidence>
<dbReference type="PANTHER" id="PTHR12447:SF31">
    <property type="entry name" value="LD31969P"/>
    <property type="match status" value="1"/>
</dbReference>
<comment type="subcellular location">
    <subcellularLocation>
        <location evidence="1">Cell membrane</location>
    </subcellularLocation>
    <subcellularLocation>
        <location evidence="2">Late endosome</location>
    </subcellularLocation>
</comment>
<evidence type="ECO:0000259" key="10">
    <source>
        <dbReference type="Pfam" id="PF11904"/>
    </source>
</evidence>
<feature type="region of interest" description="Disordered" evidence="9">
    <location>
        <begin position="111"/>
        <end position="134"/>
    </location>
</feature>
<dbReference type="InterPro" id="IPR036770">
    <property type="entry name" value="Ankyrin_rpt-contain_sf"/>
</dbReference>
<dbReference type="STRING" id="595528.A0A0D2VYV2"/>
<dbReference type="AlphaFoldDB" id="A0A0D2VYV2"/>
<dbReference type="SUPFAM" id="SSF48403">
    <property type="entry name" value="Ankyrin repeat"/>
    <property type="match status" value="1"/>
</dbReference>
<dbReference type="PROSITE" id="PS50088">
    <property type="entry name" value="ANK_REPEAT"/>
    <property type="match status" value="1"/>
</dbReference>
<dbReference type="Pfam" id="PF11904">
    <property type="entry name" value="ANKRD13_C"/>
    <property type="match status" value="1"/>
</dbReference>
<keyword evidence="12" id="KW-1185">Reference proteome</keyword>
<dbReference type="Gene3D" id="1.25.40.20">
    <property type="entry name" value="Ankyrin repeat-containing domain"/>
    <property type="match status" value="1"/>
</dbReference>
<dbReference type="Proteomes" id="UP000008743">
    <property type="component" value="Unassembled WGS sequence"/>
</dbReference>
<name>A0A0D2VYV2_CAPO3</name>
<evidence type="ECO:0000256" key="9">
    <source>
        <dbReference type="SAM" id="MobiDB-lite"/>
    </source>
</evidence>
<dbReference type="PROSITE" id="PS50330">
    <property type="entry name" value="UIM"/>
    <property type="match status" value="2"/>
</dbReference>
<dbReference type="InterPro" id="IPR003903">
    <property type="entry name" value="UIM_dom"/>
</dbReference>
<dbReference type="eggNOG" id="KOG0522">
    <property type="taxonomic scope" value="Eukaryota"/>
</dbReference>
<keyword evidence="8" id="KW-0175">Coiled coil</keyword>
<evidence type="ECO:0000256" key="7">
    <source>
        <dbReference type="PROSITE-ProRule" id="PRU00023"/>
    </source>
</evidence>
<dbReference type="PANTHER" id="PTHR12447">
    <property type="entry name" value="ANKYRIN REPEAT DOMAIN-CONTAINING PROTEIN 13"/>
    <property type="match status" value="1"/>
</dbReference>
<dbReference type="EMBL" id="KE346372">
    <property type="protein sequence ID" value="KJE96937.1"/>
    <property type="molecule type" value="Genomic_DNA"/>
</dbReference>
<evidence type="ECO:0000256" key="1">
    <source>
        <dbReference type="ARBA" id="ARBA00004236"/>
    </source>
</evidence>
<evidence type="ECO:0000256" key="4">
    <source>
        <dbReference type="ARBA" id="ARBA00022737"/>
    </source>
</evidence>
<dbReference type="GO" id="GO:0005770">
    <property type="term" value="C:late endosome"/>
    <property type="evidence" value="ECO:0007669"/>
    <property type="project" value="UniProtKB-SubCell"/>
</dbReference>
<feature type="compositionally biased region" description="Low complexity" evidence="9">
    <location>
        <begin position="57"/>
        <end position="66"/>
    </location>
</feature>
<feature type="region of interest" description="Disordered" evidence="9">
    <location>
        <begin position="472"/>
        <end position="493"/>
    </location>
</feature>
<keyword evidence="3" id="KW-1003">Cell membrane</keyword>
<evidence type="ECO:0000256" key="5">
    <source>
        <dbReference type="ARBA" id="ARBA00023136"/>
    </source>
</evidence>
<dbReference type="PhylomeDB" id="A0A0D2VYV2"/>
<dbReference type="InterPro" id="IPR055285">
    <property type="entry name" value="ANKRD13_C"/>
</dbReference>
<feature type="region of interest" description="Disordered" evidence="9">
    <location>
        <begin position="408"/>
        <end position="438"/>
    </location>
</feature>
<feature type="region of interest" description="Disordered" evidence="9">
    <location>
        <begin position="771"/>
        <end position="808"/>
    </location>
</feature>